<dbReference type="GO" id="GO:0016491">
    <property type="term" value="F:oxidoreductase activity"/>
    <property type="evidence" value="ECO:0007669"/>
    <property type="project" value="UniProtKB-KW"/>
</dbReference>
<dbReference type="Proteomes" id="UP000267821">
    <property type="component" value="Unassembled WGS sequence"/>
</dbReference>
<feature type="region of interest" description="Disordered" evidence="2">
    <location>
        <begin position="404"/>
        <end position="443"/>
    </location>
</feature>
<sequence>MLSHSAAIEAFPSNAPSDGFYQIVPDRHTSTERYATDLTHYIARLNELCTNLPTEYQVEQVPYPIYSPPHRVIEMQTTCVTAQVAFSAIIKEWWSNKEFQTYIPLAPKIERVLRKLDSLRPYSHVGLFRPDILIPDSEREATKICEINARFMFNGFFMSALLSQASEELDFTEGFEGGMTVVCKQLHESIWILMPMKNKICRYFDSLMDKSKPVVVLIKKGLKDLHCLTLFANYYPNVRLVDPFELRLIPSPTSPSGVAVTDNIGIIEQFMLELHQDEIEALDEELLLEIGKVCWNDLRTIFLAHDKRMLGLIRKELHWLLQWGKITPEQAAILENGLAETYTPMDKMWGWVSDRTVPGEKNNWVLKKCLSGKGDGMLFGRDLDEKAWKEFLNNQNLLHMPFRRRDSAKRRSSSRKSCTGSSTTSTISSRENSDGEKTVPEPPMGQYVLQRYIKQKKLDLIVHDRRSKQLEPKKVRWCFVGSVFCINLVILPCVFWRTNSNDVIAVGRDGLAIGGLTCKGMIDEVWVPVRARDPQLAIIPSDARITAPIMKASDAEIEAVRMALAKYGLAVVETHFEDVASDYMVNLTKHLGEPLSHSSCHGILWDVKPVASIDSKNVARSETMESFPWHTDCSFEEFPPRYFALHIIHHDRYGGGKLRLVHTDSILKNLTPQIIHILQSPLFKIHVPEEFHKEINYIVGPLLSSDGQRKLRYRRDIIEPLNDEAAAALGEVERSLLLVDGAARLLGQDVMKDGCIVLLDNARWLHARSPIRDSNRWLRRVRWGPEKFF</sequence>
<evidence type="ECO:0000313" key="4">
    <source>
        <dbReference type="EMBL" id="RPB25079.1"/>
    </source>
</evidence>
<proteinExistence type="predicted"/>
<evidence type="ECO:0000259" key="3">
    <source>
        <dbReference type="Pfam" id="PF02668"/>
    </source>
</evidence>
<dbReference type="STRING" id="1051890.A0A3N4LU39"/>
<dbReference type="SUPFAM" id="SSF56059">
    <property type="entry name" value="Glutathione synthetase ATP-binding domain-like"/>
    <property type="match status" value="1"/>
</dbReference>
<gene>
    <name evidence="4" type="ORF">L211DRAFT_848432</name>
</gene>
<dbReference type="Gene3D" id="3.60.130.10">
    <property type="entry name" value="Clavaminate synthase-like"/>
    <property type="match status" value="1"/>
</dbReference>
<evidence type="ECO:0000256" key="1">
    <source>
        <dbReference type="ARBA" id="ARBA00023002"/>
    </source>
</evidence>
<feature type="domain" description="TauD/TfdA-like" evidence="3">
    <location>
        <begin position="550"/>
        <end position="689"/>
    </location>
</feature>
<dbReference type="InterPro" id="IPR003819">
    <property type="entry name" value="TauD/TfdA-like"/>
</dbReference>
<organism evidence="4 5">
    <name type="scientific">Terfezia boudieri ATCC MYA-4762</name>
    <dbReference type="NCBI Taxonomy" id="1051890"/>
    <lineage>
        <taxon>Eukaryota</taxon>
        <taxon>Fungi</taxon>
        <taxon>Dikarya</taxon>
        <taxon>Ascomycota</taxon>
        <taxon>Pezizomycotina</taxon>
        <taxon>Pezizomycetes</taxon>
        <taxon>Pezizales</taxon>
        <taxon>Pezizaceae</taxon>
        <taxon>Terfezia</taxon>
    </lineage>
</organism>
<accession>A0A3N4LU39</accession>
<evidence type="ECO:0000313" key="5">
    <source>
        <dbReference type="Proteomes" id="UP000267821"/>
    </source>
</evidence>
<keyword evidence="1" id="KW-0560">Oxidoreductase</keyword>
<dbReference type="SUPFAM" id="SSF51197">
    <property type="entry name" value="Clavaminate synthase-like"/>
    <property type="match status" value="1"/>
</dbReference>
<keyword evidence="5" id="KW-1185">Reference proteome</keyword>
<dbReference type="InParanoid" id="A0A3N4LU39"/>
<name>A0A3N4LU39_9PEZI</name>
<dbReference type="AlphaFoldDB" id="A0A3N4LU39"/>
<dbReference type="OrthoDB" id="2117718at2759"/>
<reference evidence="4 5" key="1">
    <citation type="journal article" date="2018" name="Nat. Ecol. Evol.">
        <title>Pezizomycetes genomes reveal the molecular basis of ectomycorrhizal truffle lifestyle.</title>
        <authorList>
            <person name="Murat C."/>
            <person name="Payen T."/>
            <person name="Noel B."/>
            <person name="Kuo A."/>
            <person name="Morin E."/>
            <person name="Chen J."/>
            <person name="Kohler A."/>
            <person name="Krizsan K."/>
            <person name="Balestrini R."/>
            <person name="Da Silva C."/>
            <person name="Montanini B."/>
            <person name="Hainaut M."/>
            <person name="Levati E."/>
            <person name="Barry K.W."/>
            <person name="Belfiori B."/>
            <person name="Cichocki N."/>
            <person name="Clum A."/>
            <person name="Dockter R.B."/>
            <person name="Fauchery L."/>
            <person name="Guy J."/>
            <person name="Iotti M."/>
            <person name="Le Tacon F."/>
            <person name="Lindquist E.A."/>
            <person name="Lipzen A."/>
            <person name="Malagnac F."/>
            <person name="Mello A."/>
            <person name="Molinier V."/>
            <person name="Miyauchi S."/>
            <person name="Poulain J."/>
            <person name="Riccioni C."/>
            <person name="Rubini A."/>
            <person name="Sitrit Y."/>
            <person name="Splivallo R."/>
            <person name="Traeger S."/>
            <person name="Wang M."/>
            <person name="Zifcakova L."/>
            <person name="Wipf D."/>
            <person name="Zambonelli A."/>
            <person name="Paolocci F."/>
            <person name="Nowrousian M."/>
            <person name="Ottonello S."/>
            <person name="Baldrian P."/>
            <person name="Spatafora J.W."/>
            <person name="Henrissat B."/>
            <person name="Nagy L.G."/>
            <person name="Aury J.M."/>
            <person name="Wincker P."/>
            <person name="Grigoriev I.V."/>
            <person name="Bonfante P."/>
            <person name="Martin F.M."/>
        </authorList>
    </citation>
    <scope>NUCLEOTIDE SEQUENCE [LARGE SCALE GENOMIC DNA]</scope>
    <source>
        <strain evidence="4 5">ATCC MYA-4762</strain>
    </source>
</reference>
<evidence type="ECO:0000256" key="2">
    <source>
        <dbReference type="SAM" id="MobiDB-lite"/>
    </source>
</evidence>
<dbReference type="InterPro" id="IPR042098">
    <property type="entry name" value="TauD-like_sf"/>
</dbReference>
<protein>
    <submittedName>
        <fullName evidence="4">Clavaminate synthase-like protein</fullName>
    </submittedName>
</protein>
<dbReference type="EMBL" id="ML121539">
    <property type="protein sequence ID" value="RPB25079.1"/>
    <property type="molecule type" value="Genomic_DNA"/>
</dbReference>
<dbReference type="Pfam" id="PF02668">
    <property type="entry name" value="TauD"/>
    <property type="match status" value="1"/>
</dbReference>
<feature type="compositionally biased region" description="Low complexity" evidence="2">
    <location>
        <begin position="415"/>
        <end position="430"/>
    </location>
</feature>